<dbReference type="AlphaFoldDB" id="A0A182URM6"/>
<sequence length="146" mass="16415">MVARPVRVSFAFDLDRQILVRLERAKVLPVDGPPGLEVDDADTWKQRTAEIAIRYQLVQMALEYLQMLGQVALLRHTTVTLVERFGGRFLEQGRELARIVQYRDGVATEGIVSVLHDRRAGALLAHGVQAVQTTWAVKRLRATSPD</sequence>
<keyword evidence="2" id="KW-1185">Reference proteome</keyword>
<proteinExistence type="predicted"/>
<protein>
    <submittedName>
        <fullName evidence="1">Uncharacterized protein</fullName>
    </submittedName>
</protein>
<dbReference type="VEuPathDB" id="VectorBase:AMEM002431"/>
<dbReference type="Proteomes" id="UP000075903">
    <property type="component" value="Unassembled WGS sequence"/>
</dbReference>
<organism evidence="1 2">
    <name type="scientific">Anopheles merus</name>
    <name type="common">Mosquito</name>
    <dbReference type="NCBI Taxonomy" id="30066"/>
    <lineage>
        <taxon>Eukaryota</taxon>
        <taxon>Metazoa</taxon>
        <taxon>Ecdysozoa</taxon>
        <taxon>Arthropoda</taxon>
        <taxon>Hexapoda</taxon>
        <taxon>Insecta</taxon>
        <taxon>Pterygota</taxon>
        <taxon>Neoptera</taxon>
        <taxon>Endopterygota</taxon>
        <taxon>Diptera</taxon>
        <taxon>Nematocera</taxon>
        <taxon>Culicoidea</taxon>
        <taxon>Culicidae</taxon>
        <taxon>Anophelinae</taxon>
        <taxon>Anopheles</taxon>
    </lineage>
</organism>
<accession>A0A182URM6</accession>
<name>A0A182URM6_ANOME</name>
<reference evidence="1" key="1">
    <citation type="submission" date="2020-05" db="UniProtKB">
        <authorList>
            <consortium name="EnsemblMetazoa"/>
        </authorList>
    </citation>
    <scope>IDENTIFICATION</scope>
    <source>
        <strain evidence="1">MAF</strain>
    </source>
</reference>
<dbReference type="EnsemblMetazoa" id="AMEM002431-RA">
    <property type="protein sequence ID" value="AMEM002431-PA"/>
    <property type="gene ID" value="AMEM002431"/>
</dbReference>
<evidence type="ECO:0000313" key="2">
    <source>
        <dbReference type="Proteomes" id="UP000075903"/>
    </source>
</evidence>
<evidence type="ECO:0000313" key="1">
    <source>
        <dbReference type="EnsemblMetazoa" id="AMEM002431-PA"/>
    </source>
</evidence>